<dbReference type="GO" id="GO:0005829">
    <property type="term" value="C:cytosol"/>
    <property type="evidence" value="ECO:0007669"/>
    <property type="project" value="TreeGrafter"/>
</dbReference>
<dbReference type="GO" id="GO:0006355">
    <property type="term" value="P:regulation of DNA-templated transcription"/>
    <property type="evidence" value="ECO:0007669"/>
    <property type="project" value="TreeGrafter"/>
</dbReference>
<dbReference type="Gene3D" id="3.40.190.10">
    <property type="entry name" value="Periplasmic binding protein-like II"/>
    <property type="match status" value="2"/>
</dbReference>
<dbReference type="OrthoDB" id="263164at2"/>
<evidence type="ECO:0000259" key="1">
    <source>
        <dbReference type="Pfam" id="PF03466"/>
    </source>
</evidence>
<dbReference type="EMBL" id="SJPF01000002">
    <property type="protein sequence ID" value="TWT34860.1"/>
    <property type="molecule type" value="Genomic_DNA"/>
</dbReference>
<name>A0A5C5VA60_9BACT</name>
<dbReference type="SUPFAM" id="SSF53850">
    <property type="entry name" value="Periplasmic binding protein-like II"/>
    <property type="match status" value="1"/>
</dbReference>
<protein>
    <submittedName>
        <fullName evidence="2">Transcriptional regulator CysB-like protein</fullName>
    </submittedName>
</protein>
<gene>
    <name evidence="2" type="ORF">Enr8_22750</name>
</gene>
<accession>A0A5C5VA60</accession>
<keyword evidence="3" id="KW-1185">Reference proteome</keyword>
<comment type="caution">
    <text evidence="2">The sequence shown here is derived from an EMBL/GenBank/DDBJ whole genome shotgun (WGS) entry which is preliminary data.</text>
</comment>
<evidence type="ECO:0000313" key="2">
    <source>
        <dbReference type="EMBL" id="TWT34860.1"/>
    </source>
</evidence>
<sequence length="196" mass="21846">MAIDALGDQPRANLGFKELQLVDACLAAPRTLSIAAPPRSYTDDLLGVINEFRATYPDVRLVMREVFESLGNEMLEAGEVDLVIGDNKCCRNPEELLVEKMYEIEPMVIMPVGHPLADRRRITEDPTLRAFIDLAKERLGRYGSVGICASTCLHHSASIVFRARNSKESRGDTIRREMRSGVLIYFAAVGATLFFK</sequence>
<reference evidence="2 3" key="1">
    <citation type="submission" date="2019-02" db="EMBL/GenBank/DDBJ databases">
        <title>Deep-cultivation of Planctomycetes and their phenomic and genomic characterization uncovers novel biology.</title>
        <authorList>
            <person name="Wiegand S."/>
            <person name="Jogler M."/>
            <person name="Boedeker C."/>
            <person name="Pinto D."/>
            <person name="Vollmers J."/>
            <person name="Rivas-Marin E."/>
            <person name="Kohn T."/>
            <person name="Peeters S.H."/>
            <person name="Heuer A."/>
            <person name="Rast P."/>
            <person name="Oberbeckmann S."/>
            <person name="Bunk B."/>
            <person name="Jeske O."/>
            <person name="Meyerdierks A."/>
            <person name="Storesund J.E."/>
            <person name="Kallscheuer N."/>
            <person name="Luecker S."/>
            <person name="Lage O.M."/>
            <person name="Pohl T."/>
            <person name="Merkel B.J."/>
            <person name="Hornburger P."/>
            <person name="Mueller R.-W."/>
            <person name="Bruemmer F."/>
            <person name="Labrenz M."/>
            <person name="Spormann A.M."/>
            <person name="Op Den Camp H."/>
            <person name="Overmann J."/>
            <person name="Amann R."/>
            <person name="Jetten M.S.M."/>
            <person name="Mascher T."/>
            <person name="Medema M.H."/>
            <person name="Devos D.P."/>
            <person name="Kaster A.-K."/>
            <person name="Ovreas L."/>
            <person name="Rohde M."/>
            <person name="Galperin M.Y."/>
            <person name="Jogler C."/>
        </authorList>
    </citation>
    <scope>NUCLEOTIDE SEQUENCE [LARGE SCALE GENOMIC DNA]</scope>
    <source>
        <strain evidence="2 3">Enr8</strain>
    </source>
</reference>
<dbReference type="Proteomes" id="UP000318878">
    <property type="component" value="Unassembled WGS sequence"/>
</dbReference>
<dbReference type="InterPro" id="IPR050950">
    <property type="entry name" value="HTH-type_LysR_regulators"/>
</dbReference>
<dbReference type="CDD" id="cd05466">
    <property type="entry name" value="PBP2_LTTR_substrate"/>
    <property type="match status" value="1"/>
</dbReference>
<organism evidence="2 3">
    <name type="scientific">Blastopirellula retiformator</name>
    <dbReference type="NCBI Taxonomy" id="2527970"/>
    <lineage>
        <taxon>Bacteria</taxon>
        <taxon>Pseudomonadati</taxon>
        <taxon>Planctomycetota</taxon>
        <taxon>Planctomycetia</taxon>
        <taxon>Pirellulales</taxon>
        <taxon>Pirellulaceae</taxon>
        <taxon>Blastopirellula</taxon>
    </lineage>
</organism>
<dbReference type="InterPro" id="IPR005119">
    <property type="entry name" value="LysR_subst-bd"/>
</dbReference>
<dbReference type="Pfam" id="PF03466">
    <property type="entry name" value="LysR_substrate"/>
    <property type="match status" value="1"/>
</dbReference>
<proteinExistence type="predicted"/>
<dbReference type="RefSeq" id="WP_146431452.1">
    <property type="nucleotide sequence ID" value="NZ_SJPF01000002.1"/>
</dbReference>
<dbReference type="AlphaFoldDB" id="A0A5C5VA60"/>
<dbReference type="PANTHER" id="PTHR30419">
    <property type="entry name" value="HTH-TYPE TRANSCRIPTIONAL REGULATOR YBHD"/>
    <property type="match status" value="1"/>
</dbReference>
<dbReference type="PANTHER" id="PTHR30419:SF8">
    <property type="entry name" value="NITROGEN ASSIMILATION TRANSCRIPTIONAL ACTIVATOR-RELATED"/>
    <property type="match status" value="1"/>
</dbReference>
<feature type="domain" description="LysR substrate-binding" evidence="1">
    <location>
        <begin position="30"/>
        <end position="123"/>
    </location>
</feature>
<evidence type="ECO:0000313" key="3">
    <source>
        <dbReference type="Proteomes" id="UP000318878"/>
    </source>
</evidence>